<dbReference type="Proteomes" id="UP001464387">
    <property type="component" value="Unassembled WGS sequence"/>
</dbReference>
<evidence type="ECO:0000313" key="2">
    <source>
        <dbReference type="EMBL" id="MER8932372.1"/>
    </source>
</evidence>
<organism evidence="2 3">
    <name type="scientific">Mesorhizobium opportunistum</name>
    <dbReference type="NCBI Taxonomy" id="593909"/>
    <lineage>
        <taxon>Bacteria</taxon>
        <taxon>Pseudomonadati</taxon>
        <taxon>Pseudomonadota</taxon>
        <taxon>Alphaproteobacteria</taxon>
        <taxon>Hyphomicrobiales</taxon>
        <taxon>Phyllobacteriaceae</taxon>
        <taxon>Mesorhizobium</taxon>
    </lineage>
</organism>
<accession>A0ABV1YBI1</accession>
<protein>
    <submittedName>
        <fullName evidence="2">Uncharacterized protein</fullName>
    </submittedName>
</protein>
<reference evidence="2 3" key="1">
    <citation type="journal article" date="2024" name="Proc. Natl. Acad. Sci. U.S.A.">
        <title>The evolutionary genomics of adaptation to stress in wild rhizobium bacteria.</title>
        <authorList>
            <person name="Kehlet-Delgado H."/>
            <person name="Montoya A.P."/>
            <person name="Jensen K.T."/>
            <person name="Wendlandt C.E."/>
            <person name="Dexheimer C."/>
            <person name="Roberts M."/>
            <person name="Torres Martinez L."/>
            <person name="Friesen M.L."/>
            <person name="Griffitts J.S."/>
            <person name="Porter S.S."/>
        </authorList>
    </citation>
    <scope>NUCLEOTIDE SEQUENCE [LARGE SCALE GENOMIC DNA]</scope>
    <source>
        <strain evidence="2 3">M0729</strain>
    </source>
</reference>
<sequence>MMKRNSAFKRLINREEERQGLAPEPLPEKLARSIADTQKEIRDVFKGSSKIRATLKSHGSGNHRS</sequence>
<dbReference type="RefSeq" id="WP_023809286.1">
    <property type="nucleotide sequence ID" value="NZ_JAMYMY010000004.1"/>
</dbReference>
<name>A0ABV1YBI1_9HYPH</name>
<comment type="caution">
    <text evidence="2">The sequence shown here is derived from an EMBL/GenBank/DDBJ whole genome shotgun (WGS) entry which is preliminary data.</text>
</comment>
<dbReference type="EMBL" id="JAMYPJ010000005">
    <property type="protein sequence ID" value="MER8932372.1"/>
    <property type="molecule type" value="Genomic_DNA"/>
</dbReference>
<proteinExistence type="predicted"/>
<evidence type="ECO:0000256" key="1">
    <source>
        <dbReference type="SAM" id="MobiDB-lite"/>
    </source>
</evidence>
<gene>
    <name evidence="2" type="ORF">NKI33_05265</name>
</gene>
<feature type="region of interest" description="Disordered" evidence="1">
    <location>
        <begin position="1"/>
        <end position="29"/>
    </location>
</feature>
<keyword evidence="3" id="KW-1185">Reference proteome</keyword>
<evidence type="ECO:0000313" key="3">
    <source>
        <dbReference type="Proteomes" id="UP001464387"/>
    </source>
</evidence>